<evidence type="ECO:0000313" key="2">
    <source>
        <dbReference type="Proteomes" id="UP001234178"/>
    </source>
</evidence>
<organism evidence="1 2">
    <name type="scientific">Daphnia magna</name>
    <dbReference type="NCBI Taxonomy" id="35525"/>
    <lineage>
        <taxon>Eukaryota</taxon>
        <taxon>Metazoa</taxon>
        <taxon>Ecdysozoa</taxon>
        <taxon>Arthropoda</taxon>
        <taxon>Crustacea</taxon>
        <taxon>Branchiopoda</taxon>
        <taxon>Diplostraca</taxon>
        <taxon>Cladocera</taxon>
        <taxon>Anomopoda</taxon>
        <taxon>Daphniidae</taxon>
        <taxon>Daphnia</taxon>
    </lineage>
</organism>
<protein>
    <submittedName>
        <fullName evidence="1">Uncharacterized protein</fullName>
    </submittedName>
</protein>
<sequence length="168" mass="18944">MDIEQFSSGGILVAELTDTGFPMEMAMWVLSEGGFHASVRPSDLPLKHEPYCMVNCRSGQVRLVRATAGSVRVCVPPVLEQMLHGGEASIWDLICQLLVEMAEEHGLESWRADSYSGTFSSVQATNNVQEIYPHQTWSLFWLTDLLPVRPKFSRFQRLLSASEKVERR</sequence>
<accession>A0ABR0A6J3</accession>
<gene>
    <name evidence="1" type="ORF">OUZ56_002701</name>
</gene>
<name>A0ABR0A6J3_9CRUS</name>
<evidence type="ECO:0000313" key="1">
    <source>
        <dbReference type="EMBL" id="KAK4020751.1"/>
    </source>
</evidence>
<dbReference type="EMBL" id="JAOYFB010000036">
    <property type="protein sequence ID" value="KAK4020751.1"/>
    <property type="molecule type" value="Genomic_DNA"/>
</dbReference>
<comment type="caution">
    <text evidence="1">The sequence shown here is derived from an EMBL/GenBank/DDBJ whole genome shotgun (WGS) entry which is preliminary data.</text>
</comment>
<dbReference type="Proteomes" id="UP001234178">
    <property type="component" value="Unassembled WGS sequence"/>
</dbReference>
<reference evidence="1 2" key="1">
    <citation type="journal article" date="2023" name="Nucleic Acids Res.">
        <title>The hologenome of Daphnia magna reveals possible DNA methylation and microbiome-mediated evolution of the host genome.</title>
        <authorList>
            <person name="Chaturvedi A."/>
            <person name="Li X."/>
            <person name="Dhandapani V."/>
            <person name="Marshall H."/>
            <person name="Kissane S."/>
            <person name="Cuenca-Cambronero M."/>
            <person name="Asole G."/>
            <person name="Calvet F."/>
            <person name="Ruiz-Romero M."/>
            <person name="Marangio P."/>
            <person name="Guigo R."/>
            <person name="Rago D."/>
            <person name="Mirbahai L."/>
            <person name="Eastwood N."/>
            <person name="Colbourne J.K."/>
            <person name="Zhou J."/>
            <person name="Mallon E."/>
            <person name="Orsini L."/>
        </authorList>
    </citation>
    <scope>NUCLEOTIDE SEQUENCE [LARGE SCALE GENOMIC DNA]</scope>
    <source>
        <strain evidence="1">LRV0_1</strain>
    </source>
</reference>
<keyword evidence="2" id="KW-1185">Reference proteome</keyword>
<proteinExistence type="predicted"/>